<proteinExistence type="predicted"/>
<protein>
    <submittedName>
        <fullName evidence="1">Uncharacterized protein</fullName>
    </submittedName>
</protein>
<gene>
    <name evidence="1" type="ORF">PR048_005170</name>
</gene>
<evidence type="ECO:0000313" key="1">
    <source>
        <dbReference type="EMBL" id="KAJ8892589.1"/>
    </source>
</evidence>
<evidence type="ECO:0000313" key="2">
    <source>
        <dbReference type="Proteomes" id="UP001159363"/>
    </source>
</evidence>
<reference evidence="1 2" key="1">
    <citation type="submission" date="2023-02" db="EMBL/GenBank/DDBJ databases">
        <title>LHISI_Scaffold_Assembly.</title>
        <authorList>
            <person name="Stuart O.P."/>
            <person name="Cleave R."/>
            <person name="Magrath M.J.L."/>
            <person name="Mikheyev A.S."/>
        </authorList>
    </citation>
    <scope>NUCLEOTIDE SEQUENCE [LARGE SCALE GENOMIC DNA]</scope>
    <source>
        <strain evidence="1">Daus_M_001</strain>
        <tissue evidence="1">Leg muscle</tissue>
    </source>
</reference>
<accession>A0ABQ9I7G0</accession>
<keyword evidence="2" id="KW-1185">Reference proteome</keyword>
<sequence>MSIREASDCFASPKSTLGDRIKALVEGRETVLKSCTANSGTFQIIFTDIHEVELYNHIKTLHSLLLPLNKTEFLKLAYQFAEKLKINHRFNKTTTMTTGFNKEQKNSRHYPTLALQTLPLEEDEEHREKFSLPRLTKHNWKKKDLI</sequence>
<dbReference type="EMBL" id="JARBHB010000002">
    <property type="protein sequence ID" value="KAJ8892589.1"/>
    <property type="molecule type" value="Genomic_DNA"/>
</dbReference>
<dbReference type="Proteomes" id="UP001159363">
    <property type="component" value="Chromosome 2"/>
</dbReference>
<name>A0ABQ9I7G0_9NEOP</name>
<organism evidence="1 2">
    <name type="scientific">Dryococelus australis</name>
    <dbReference type="NCBI Taxonomy" id="614101"/>
    <lineage>
        <taxon>Eukaryota</taxon>
        <taxon>Metazoa</taxon>
        <taxon>Ecdysozoa</taxon>
        <taxon>Arthropoda</taxon>
        <taxon>Hexapoda</taxon>
        <taxon>Insecta</taxon>
        <taxon>Pterygota</taxon>
        <taxon>Neoptera</taxon>
        <taxon>Polyneoptera</taxon>
        <taxon>Phasmatodea</taxon>
        <taxon>Verophasmatodea</taxon>
        <taxon>Anareolatae</taxon>
        <taxon>Phasmatidae</taxon>
        <taxon>Eurycanthinae</taxon>
        <taxon>Dryococelus</taxon>
    </lineage>
</organism>
<comment type="caution">
    <text evidence="1">The sequence shown here is derived from an EMBL/GenBank/DDBJ whole genome shotgun (WGS) entry which is preliminary data.</text>
</comment>